<dbReference type="EMBL" id="JAJSOF020000011">
    <property type="protein sequence ID" value="KAJ4444778.1"/>
    <property type="molecule type" value="Genomic_DNA"/>
</dbReference>
<organism evidence="1 2">
    <name type="scientific">Periplaneta americana</name>
    <name type="common">American cockroach</name>
    <name type="synonym">Blatta americana</name>
    <dbReference type="NCBI Taxonomy" id="6978"/>
    <lineage>
        <taxon>Eukaryota</taxon>
        <taxon>Metazoa</taxon>
        <taxon>Ecdysozoa</taxon>
        <taxon>Arthropoda</taxon>
        <taxon>Hexapoda</taxon>
        <taxon>Insecta</taxon>
        <taxon>Pterygota</taxon>
        <taxon>Neoptera</taxon>
        <taxon>Polyneoptera</taxon>
        <taxon>Dictyoptera</taxon>
        <taxon>Blattodea</taxon>
        <taxon>Blattoidea</taxon>
        <taxon>Blattidae</taxon>
        <taxon>Blattinae</taxon>
        <taxon>Periplaneta</taxon>
    </lineage>
</organism>
<evidence type="ECO:0000313" key="1">
    <source>
        <dbReference type="EMBL" id="KAJ4444778.1"/>
    </source>
</evidence>
<accession>A0ABQ8TDX7</accession>
<name>A0ABQ8TDX7_PERAM</name>
<evidence type="ECO:0000313" key="2">
    <source>
        <dbReference type="Proteomes" id="UP001148838"/>
    </source>
</evidence>
<proteinExistence type="predicted"/>
<dbReference type="Proteomes" id="UP001148838">
    <property type="component" value="Unassembled WGS sequence"/>
</dbReference>
<dbReference type="Gene3D" id="3.30.420.10">
    <property type="entry name" value="Ribonuclease H-like superfamily/Ribonuclease H"/>
    <property type="match status" value="1"/>
</dbReference>
<gene>
    <name evidence="1" type="ORF">ANN_06575</name>
</gene>
<reference evidence="1 2" key="1">
    <citation type="journal article" date="2022" name="Allergy">
        <title>Genome assembly and annotation of Periplaneta americana reveal a comprehensive cockroach allergen profile.</title>
        <authorList>
            <person name="Wang L."/>
            <person name="Xiong Q."/>
            <person name="Saelim N."/>
            <person name="Wang L."/>
            <person name="Nong W."/>
            <person name="Wan A.T."/>
            <person name="Shi M."/>
            <person name="Liu X."/>
            <person name="Cao Q."/>
            <person name="Hui J.H.L."/>
            <person name="Sookrung N."/>
            <person name="Leung T.F."/>
            <person name="Tungtrongchitr A."/>
            <person name="Tsui S.K.W."/>
        </authorList>
    </citation>
    <scope>NUCLEOTIDE SEQUENCE [LARGE SCALE GENOMIC DNA]</scope>
    <source>
        <strain evidence="1">PWHHKU_190912</strain>
    </source>
</reference>
<dbReference type="InterPro" id="IPR036397">
    <property type="entry name" value="RNaseH_sf"/>
</dbReference>
<feature type="non-terminal residue" evidence="1">
    <location>
        <position position="1"/>
    </location>
</feature>
<protein>
    <submittedName>
        <fullName evidence="1">Uncharacterized protein</fullName>
    </submittedName>
</protein>
<sequence length="146" mass="17157">LAPSDFHLSLHLKKFLSGQRFDGDDEVKTAVREWFASQAGEFYNERIERLVPRLDKYLNNGEWRKLHNAELHTLYSPPDIIRNIKSRRLKWPGHVARMDESRRLKWPGHVAYEHKEVMRTKEGMLESAKTVNDISDQSESGQHVYS</sequence>
<comment type="caution">
    <text evidence="1">The sequence shown here is derived from an EMBL/GenBank/DDBJ whole genome shotgun (WGS) entry which is preliminary data.</text>
</comment>
<keyword evidence="2" id="KW-1185">Reference proteome</keyword>